<organism evidence="2 3">
    <name type="scientific">Anthostomella pinea</name>
    <dbReference type="NCBI Taxonomy" id="933095"/>
    <lineage>
        <taxon>Eukaryota</taxon>
        <taxon>Fungi</taxon>
        <taxon>Dikarya</taxon>
        <taxon>Ascomycota</taxon>
        <taxon>Pezizomycotina</taxon>
        <taxon>Sordariomycetes</taxon>
        <taxon>Xylariomycetidae</taxon>
        <taxon>Xylariales</taxon>
        <taxon>Xylariaceae</taxon>
        <taxon>Anthostomella</taxon>
    </lineage>
</organism>
<feature type="region of interest" description="Disordered" evidence="1">
    <location>
        <begin position="46"/>
        <end position="75"/>
    </location>
</feature>
<proteinExistence type="predicted"/>
<dbReference type="AlphaFoldDB" id="A0AAI8YKC9"/>
<comment type="caution">
    <text evidence="2">The sequence shown here is derived from an EMBL/GenBank/DDBJ whole genome shotgun (WGS) entry which is preliminary data.</text>
</comment>
<dbReference type="EMBL" id="CAUWAG010000010">
    <property type="protein sequence ID" value="CAJ2508071.1"/>
    <property type="molecule type" value="Genomic_DNA"/>
</dbReference>
<feature type="region of interest" description="Disordered" evidence="1">
    <location>
        <begin position="598"/>
        <end position="632"/>
    </location>
</feature>
<feature type="compositionally biased region" description="Acidic residues" evidence="1">
    <location>
        <begin position="694"/>
        <end position="709"/>
    </location>
</feature>
<feature type="region of interest" description="Disordered" evidence="1">
    <location>
        <begin position="531"/>
        <end position="575"/>
    </location>
</feature>
<keyword evidence="3" id="KW-1185">Reference proteome</keyword>
<evidence type="ECO:0000313" key="3">
    <source>
        <dbReference type="Proteomes" id="UP001295740"/>
    </source>
</evidence>
<feature type="compositionally biased region" description="Basic and acidic residues" evidence="1">
    <location>
        <begin position="619"/>
        <end position="632"/>
    </location>
</feature>
<feature type="compositionally biased region" description="Acidic residues" evidence="1">
    <location>
        <begin position="601"/>
        <end position="618"/>
    </location>
</feature>
<evidence type="ECO:0000256" key="1">
    <source>
        <dbReference type="SAM" id="MobiDB-lite"/>
    </source>
</evidence>
<accession>A0AAI8YKC9</accession>
<feature type="region of interest" description="Disordered" evidence="1">
    <location>
        <begin position="664"/>
        <end position="725"/>
    </location>
</feature>
<gene>
    <name evidence="2" type="ORF">KHLLAP_LOCUS8539</name>
</gene>
<name>A0AAI8YKC9_9PEZI</name>
<evidence type="ECO:0000313" key="2">
    <source>
        <dbReference type="EMBL" id="CAJ2508071.1"/>
    </source>
</evidence>
<dbReference type="Proteomes" id="UP001295740">
    <property type="component" value="Unassembled WGS sequence"/>
</dbReference>
<sequence>MAQPTSLPRDAMNSVDRIVKHELRHLANKQVAATLKALLAGQDRATPPLQLAKKRKLSDGDSGDPNINQPRPVLVGTPTTGIHGCSGHEPLTALRGLMADQSGDRPGGEAGQIRGRGHEVMASTSLASPGAAAAAARPFHRRVDRLRVVNRTGRDTARATGSASSITSRPFNLIARISEIILLADEVAKYLEPADILNLYSVSRHFHVAINGNLTSSLKKWADARAPGSASIFPPNVDQRLCIPDPGRRVVSEFVAGGPNYVRRVPTLRWYQMVVSRHEMAEDIIAHLARAGLRTPRGTHITLLRIWFLMNVATTEKRLKLVGRKDLWSNADLVNAQVFFLKLSLHFNDPNYGPDSSELFKLFMGQRGLHPLWQMLFGHRYRTTYDLLELKVRYDVVLPAQHRSSEPVCGVARWLVGSLHLEGWGSGVRHLARPEEVVISEWARRGLRLDLYLLPLTLWGHVDHYTGRNLAPQQEELDMLRDAEYKNRSLDTTWEFKNVNCMKDRWNVLTREERTRVLRWQDLAEEHITKADNATPADYGHEEYYDSDDSDGGLMPSGPPNVDPRHDFGPDAPASLRQYTDTWEATIKAIIPRICEASVTDGDDDSDDVDDFGDDDEDAAQRRHETAGNEDVVIKIERDEAADMENAGNENAVMENTGNEVARNENAVKSSFVDTPAVRPSLSTDGFDHSEHAGDDDDDDDADDDDDDPLGPPQPQPDYYRFPRRLGSYPTQAAFDGLAQLSLSQDDSDEQDELRDTWDTDGQFCSEGVAVCPWQTLTELAILTL</sequence>
<protein>
    <submittedName>
        <fullName evidence="2">Uu.00g092570.m01.CDS01</fullName>
    </submittedName>
</protein>
<reference evidence="2" key="1">
    <citation type="submission" date="2023-10" db="EMBL/GenBank/DDBJ databases">
        <authorList>
            <person name="Hackl T."/>
        </authorList>
    </citation>
    <scope>NUCLEOTIDE SEQUENCE</scope>
</reference>